<organism evidence="3 4">
    <name type="scientific">Hymenobacter psychrotolerans DSM 18569</name>
    <dbReference type="NCBI Taxonomy" id="1121959"/>
    <lineage>
        <taxon>Bacteria</taxon>
        <taxon>Pseudomonadati</taxon>
        <taxon>Bacteroidota</taxon>
        <taxon>Cytophagia</taxon>
        <taxon>Cytophagales</taxon>
        <taxon>Hymenobacteraceae</taxon>
        <taxon>Hymenobacter</taxon>
    </lineage>
</organism>
<keyword evidence="1" id="KW-1133">Transmembrane helix</keyword>
<dbReference type="RefSeq" id="WP_073284742.1">
    <property type="nucleotide sequence ID" value="NZ_FRAS01000011.1"/>
</dbReference>
<dbReference type="OrthoDB" id="884784at2"/>
<feature type="chain" id="PRO_5012184076" evidence="2">
    <location>
        <begin position="20"/>
        <end position="153"/>
    </location>
</feature>
<evidence type="ECO:0000313" key="3">
    <source>
        <dbReference type="EMBL" id="SHL18243.1"/>
    </source>
</evidence>
<proteinExistence type="predicted"/>
<keyword evidence="2" id="KW-0732">Signal</keyword>
<dbReference type="Proteomes" id="UP000183947">
    <property type="component" value="Unassembled WGS sequence"/>
</dbReference>
<dbReference type="AlphaFoldDB" id="A0A1M6YJE4"/>
<feature type="signal peptide" evidence="2">
    <location>
        <begin position="1"/>
        <end position="19"/>
    </location>
</feature>
<feature type="transmembrane region" description="Helical" evidence="1">
    <location>
        <begin position="89"/>
        <end position="108"/>
    </location>
</feature>
<reference evidence="4" key="1">
    <citation type="submission" date="2016-11" db="EMBL/GenBank/DDBJ databases">
        <authorList>
            <person name="Varghese N."/>
            <person name="Submissions S."/>
        </authorList>
    </citation>
    <scope>NUCLEOTIDE SEQUENCE [LARGE SCALE GENOMIC DNA]</scope>
    <source>
        <strain evidence="4">DSM 18569</strain>
    </source>
</reference>
<keyword evidence="4" id="KW-1185">Reference proteome</keyword>
<protein>
    <submittedName>
        <fullName evidence="3">Uncharacterized protein</fullName>
    </submittedName>
</protein>
<name>A0A1M6YJE4_9BACT</name>
<evidence type="ECO:0000256" key="1">
    <source>
        <dbReference type="SAM" id="Phobius"/>
    </source>
</evidence>
<sequence>MNKKPLLLGGIMLAASVRAVSQQPLPDAPAETPVAQTTAPSDTVRALHQLFQLRRNSGWILVSSTGIGAVVLTSAVNGDDSFGSLGTDALLSTAAAALYGAPLWVVGVSKLTRFSKKKEQEVLAEFAAGQGLPPKIRRRLKPAHFTPKPEAQR</sequence>
<evidence type="ECO:0000256" key="2">
    <source>
        <dbReference type="SAM" id="SignalP"/>
    </source>
</evidence>
<gene>
    <name evidence="3" type="ORF">SAMN02746009_02272</name>
</gene>
<dbReference type="EMBL" id="FRAS01000011">
    <property type="protein sequence ID" value="SHL18243.1"/>
    <property type="molecule type" value="Genomic_DNA"/>
</dbReference>
<keyword evidence="1" id="KW-0472">Membrane</keyword>
<accession>A0A1M6YJE4</accession>
<keyword evidence="1" id="KW-0812">Transmembrane</keyword>
<evidence type="ECO:0000313" key="4">
    <source>
        <dbReference type="Proteomes" id="UP000183947"/>
    </source>
</evidence>